<keyword evidence="12" id="KW-1185">Reference proteome</keyword>
<sequence length="394" mass="43097">MTDTNRWLLPEGIEEALPPLAERLETLRRELLDLYHAWGYELIIPPLVEYLESLLTGTGHGLDLQTFKLTDQLNGRLMGVRADMTPQAARIDAHCLQREVPTRLCYVGTVLHTRPDGFAGTRSPLQVGAELYGHFGMESDLEILRLMLRTLEVCGVESPLLDLGHVGIFRQLAEDAGLDRQQESDLFDMLQRKAVPEIHACLEALDLPARSRGHLAALAELNGDENTLAQARDRLAGAGAGVFTALEALEEMAARLRAAHPGVALHFDLAELRGYHYHTGLVFAAFLPGNGQEVARGGRYDDIGRVFGRARPATGFSTDLKTLVRLSRCPENPAPAAIFAPADPDPGLEAAVEDLRRRGERVIRGLSGQTGDAAAMGCDRVLVKTDNHWTVVDA</sequence>
<dbReference type="HAMAP" id="MF_00125">
    <property type="entry name" value="HisZ"/>
    <property type="match status" value="1"/>
</dbReference>
<dbReference type="PANTHER" id="PTHR43707">
    <property type="entry name" value="HISTIDYL-TRNA SYNTHETASE"/>
    <property type="match status" value="1"/>
</dbReference>
<evidence type="ECO:0000256" key="1">
    <source>
        <dbReference type="ARBA" id="ARBA00004496"/>
    </source>
</evidence>
<accession>A0A1I4QSX1</accession>
<dbReference type="InterPro" id="IPR004516">
    <property type="entry name" value="HisRS/HisZ"/>
</dbReference>
<reference evidence="11 12" key="1">
    <citation type="submission" date="2016-10" db="EMBL/GenBank/DDBJ databases">
        <authorList>
            <person name="de Groot N.N."/>
        </authorList>
    </citation>
    <scope>NUCLEOTIDE SEQUENCE [LARGE SCALE GENOMIC DNA]</scope>
    <source>
        <strain evidence="11 12">DSM 4180</strain>
    </source>
</reference>
<dbReference type="GO" id="GO:0016757">
    <property type="term" value="F:glycosyltransferase activity"/>
    <property type="evidence" value="ECO:0007669"/>
    <property type="project" value="UniProtKB-KW"/>
</dbReference>
<evidence type="ECO:0000259" key="10">
    <source>
        <dbReference type="Pfam" id="PF13393"/>
    </source>
</evidence>
<comment type="subcellular location">
    <subcellularLocation>
        <location evidence="1 8">Cytoplasm</location>
    </subcellularLocation>
</comment>
<feature type="domain" description="Class II Histidinyl-tRNA synthetase (HisRS)-like catalytic core" evidence="10">
    <location>
        <begin position="12"/>
        <end position="323"/>
    </location>
</feature>
<evidence type="ECO:0000256" key="3">
    <source>
        <dbReference type="ARBA" id="ARBA00005539"/>
    </source>
</evidence>
<dbReference type="NCBIfam" id="NF008935">
    <property type="entry name" value="PRK12292.1-1"/>
    <property type="match status" value="1"/>
</dbReference>
<keyword evidence="11" id="KW-0328">Glycosyltransferase</keyword>
<dbReference type="InterPro" id="IPR045864">
    <property type="entry name" value="aa-tRNA-synth_II/BPL/LPL"/>
</dbReference>
<keyword evidence="8" id="KW-0368">Histidine biosynthesis</keyword>
<dbReference type="NCBIfam" id="TIGR00443">
    <property type="entry name" value="hisZ_biosyn_reg"/>
    <property type="match status" value="1"/>
</dbReference>
<evidence type="ECO:0000313" key="12">
    <source>
        <dbReference type="Proteomes" id="UP000199556"/>
    </source>
</evidence>
<dbReference type="Pfam" id="PF13393">
    <property type="entry name" value="tRNA-synt_His"/>
    <property type="match status" value="1"/>
</dbReference>
<dbReference type="PIRSF" id="PIRSF001549">
    <property type="entry name" value="His-tRNA_synth"/>
    <property type="match status" value="1"/>
</dbReference>
<dbReference type="GO" id="GO:0004821">
    <property type="term" value="F:histidine-tRNA ligase activity"/>
    <property type="evidence" value="ECO:0007669"/>
    <property type="project" value="TreeGrafter"/>
</dbReference>
<dbReference type="OrthoDB" id="9769617at2"/>
<comment type="miscellaneous">
    <text evidence="8">This function is generally fulfilled by the C-terminal part of HisG, which is missing in some bacteria such as this one.</text>
</comment>
<evidence type="ECO:0000256" key="7">
    <source>
        <dbReference type="ARBA" id="ARBA00025246"/>
    </source>
</evidence>
<dbReference type="Gene3D" id="3.30.930.10">
    <property type="entry name" value="Bira Bifunctional Protein, Domain 2"/>
    <property type="match status" value="1"/>
</dbReference>
<keyword evidence="6 8" id="KW-0963">Cytoplasm</keyword>
<dbReference type="PANTHER" id="PTHR43707:SF1">
    <property type="entry name" value="HISTIDINE--TRNA LIGASE, MITOCHONDRIAL-RELATED"/>
    <property type="match status" value="1"/>
</dbReference>
<dbReference type="EMBL" id="FOUO01000005">
    <property type="protein sequence ID" value="SFM42835.1"/>
    <property type="molecule type" value="Genomic_DNA"/>
</dbReference>
<dbReference type="InterPro" id="IPR004517">
    <property type="entry name" value="HisZ"/>
</dbReference>
<gene>
    <name evidence="8" type="primary">hisZ</name>
    <name evidence="11" type="ORF">SAMN05421721_105109</name>
</gene>
<comment type="function">
    <text evidence="7 8">Required for the first step of histidine biosynthesis. May allow the feedback regulation of ATP phosphoribosyltransferase activity by histidine.</text>
</comment>
<comment type="pathway">
    <text evidence="2 8">Amino-acid biosynthesis; L-histidine biosynthesis; L-histidine from 5-phospho-alpha-D-ribose 1-diphosphate: step 1/9.</text>
</comment>
<comment type="similarity">
    <text evidence="3 8">Belongs to the class-II aminoacyl-tRNA synthetase family. HisZ subfamily.</text>
</comment>
<keyword evidence="8" id="KW-0028">Amino-acid biosynthesis</keyword>
<dbReference type="GO" id="GO:0005737">
    <property type="term" value="C:cytoplasm"/>
    <property type="evidence" value="ECO:0007669"/>
    <property type="project" value="UniProtKB-SubCell"/>
</dbReference>
<dbReference type="NCBIfam" id="NF009086">
    <property type="entry name" value="PRK12421.1"/>
    <property type="match status" value="1"/>
</dbReference>
<dbReference type="GO" id="GO:0006427">
    <property type="term" value="P:histidyl-tRNA aminoacylation"/>
    <property type="evidence" value="ECO:0007669"/>
    <property type="project" value="TreeGrafter"/>
</dbReference>
<evidence type="ECO:0000256" key="6">
    <source>
        <dbReference type="ARBA" id="ARBA00022490"/>
    </source>
</evidence>
<dbReference type="RefSeq" id="WP_090484317.1">
    <property type="nucleotide sequence ID" value="NZ_FOUO01000005.1"/>
</dbReference>
<evidence type="ECO:0000256" key="9">
    <source>
        <dbReference type="PIRSR" id="PIRSR001549-1"/>
    </source>
</evidence>
<protein>
    <recommendedName>
        <fullName evidence="5 8">ATP phosphoribosyltransferase regulatory subunit</fullName>
    </recommendedName>
</protein>
<evidence type="ECO:0000256" key="5">
    <source>
        <dbReference type="ARBA" id="ARBA00020397"/>
    </source>
</evidence>
<dbReference type="SUPFAM" id="SSF55681">
    <property type="entry name" value="Class II aaRS and biotin synthetases"/>
    <property type="match status" value="1"/>
</dbReference>
<evidence type="ECO:0000256" key="8">
    <source>
        <dbReference type="HAMAP-Rule" id="MF_00125"/>
    </source>
</evidence>
<evidence type="ECO:0000313" key="11">
    <source>
        <dbReference type="EMBL" id="SFM42835.1"/>
    </source>
</evidence>
<keyword evidence="11" id="KW-0808">Transferase</keyword>
<dbReference type="UniPathway" id="UPA00031">
    <property type="reaction ID" value="UER00006"/>
</dbReference>
<evidence type="ECO:0000256" key="2">
    <source>
        <dbReference type="ARBA" id="ARBA00004667"/>
    </source>
</evidence>
<dbReference type="CDD" id="cd00773">
    <property type="entry name" value="HisRS-like_core"/>
    <property type="match status" value="1"/>
</dbReference>
<dbReference type="STRING" id="195064.SAMN05421721_105109"/>
<feature type="binding site" evidence="9">
    <location>
        <position position="273"/>
    </location>
    <ligand>
        <name>L-histidine</name>
        <dbReference type="ChEBI" id="CHEBI:57595"/>
    </ligand>
</feature>
<evidence type="ECO:0000256" key="4">
    <source>
        <dbReference type="ARBA" id="ARBA00011496"/>
    </source>
</evidence>
<dbReference type="GO" id="GO:0000105">
    <property type="term" value="P:L-histidine biosynthetic process"/>
    <property type="evidence" value="ECO:0007669"/>
    <property type="project" value="UniProtKB-UniRule"/>
</dbReference>
<name>A0A1I4QSX1_ECTMO</name>
<organism evidence="11 12">
    <name type="scientific">Ectothiorhodospira mobilis</name>
    <dbReference type="NCBI Taxonomy" id="195064"/>
    <lineage>
        <taxon>Bacteria</taxon>
        <taxon>Pseudomonadati</taxon>
        <taxon>Pseudomonadota</taxon>
        <taxon>Gammaproteobacteria</taxon>
        <taxon>Chromatiales</taxon>
        <taxon>Ectothiorhodospiraceae</taxon>
        <taxon>Ectothiorhodospira</taxon>
    </lineage>
</organism>
<feature type="binding site" evidence="9">
    <location>
        <position position="130"/>
    </location>
    <ligand>
        <name>L-histidine</name>
        <dbReference type="ChEBI" id="CHEBI:57595"/>
    </ligand>
</feature>
<feature type="binding site" evidence="9">
    <location>
        <begin position="83"/>
        <end position="85"/>
    </location>
    <ligand>
        <name>L-histidine</name>
        <dbReference type="ChEBI" id="CHEBI:57595"/>
    </ligand>
</feature>
<comment type="subunit">
    <text evidence="4 8">Heteromultimer composed of HisG and HisZ subunits.</text>
</comment>
<dbReference type="AlphaFoldDB" id="A0A1I4QSX1"/>
<feature type="binding site" evidence="9">
    <location>
        <position position="126"/>
    </location>
    <ligand>
        <name>L-histidine</name>
        <dbReference type="ChEBI" id="CHEBI:57595"/>
    </ligand>
</feature>
<dbReference type="Proteomes" id="UP000199556">
    <property type="component" value="Unassembled WGS sequence"/>
</dbReference>
<dbReference type="InterPro" id="IPR041715">
    <property type="entry name" value="HisRS-like_core"/>
</dbReference>
<proteinExistence type="inferred from homology"/>